<accession>A0AAU9WJ46</accession>
<evidence type="ECO:0000313" key="8">
    <source>
        <dbReference type="EMBL" id="CAH3114062.1"/>
    </source>
</evidence>
<protein>
    <recommendedName>
        <fullName evidence="7">G-protein coupled receptors family 1 profile domain-containing protein</fullName>
    </recommendedName>
</protein>
<feature type="transmembrane region" description="Helical" evidence="6">
    <location>
        <begin position="129"/>
        <end position="150"/>
    </location>
</feature>
<keyword evidence="3 6" id="KW-0812">Transmembrane</keyword>
<evidence type="ECO:0000256" key="6">
    <source>
        <dbReference type="SAM" id="Phobius"/>
    </source>
</evidence>
<dbReference type="PRINTS" id="PR00237">
    <property type="entry name" value="GPCRRHODOPSN"/>
</dbReference>
<keyword evidence="2" id="KW-1003">Cell membrane</keyword>
<reference evidence="8 9" key="1">
    <citation type="submission" date="2022-05" db="EMBL/GenBank/DDBJ databases">
        <authorList>
            <consortium name="Genoscope - CEA"/>
            <person name="William W."/>
        </authorList>
    </citation>
    <scope>NUCLEOTIDE SEQUENCE [LARGE SCALE GENOMIC DNA]</scope>
</reference>
<keyword evidence="4 6" id="KW-1133">Transmembrane helix</keyword>
<feature type="domain" description="G-protein coupled receptors family 1 profile" evidence="7">
    <location>
        <begin position="27"/>
        <end position="278"/>
    </location>
</feature>
<dbReference type="SMART" id="SM01381">
    <property type="entry name" value="7TM_GPCR_Srsx"/>
    <property type="match status" value="1"/>
</dbReference>
<proteinExistence type="predicted"/>
<dbReference type="InterPro" id="IPR017452">
    <property type="entry name" value="GPCR_Rhodpsn_7TM"/>
</dbReference>
<feature type="transmembrane region" description="Helical" evidence="6">
    <location>
        <begin position="87"/>
        <end position="108"/>
    </location>
</feature>
<evidence type="ECO:0000256" key="5">
    <source>
        <dbReference type="ARBA" id="ARBA00023136"/>
    </source>
</evidence>
<feature type="transmembrane region" description="Helical" evidence="6">
    <location>
        <begin position="259"/>
        <end position="280"/>
    </location>
</feature>
<evidence type="ECO:0000259" key="7">
    <source>
        <dbReference type="PROSITE" id="PS50262"/>
    </source>
</evidence>
<dbReference type="SUPFAM" id="SSF81321">
    <property type="entry name" value="Family A G protein-coupled receptor-like"/>
    <property type="match status" value="1"/>
</dbReference>
<comment type="subcellular location">
    <subcellularLocation>
        <location evidence="1">Cell membrane</location>
        <topology evidence="1">Multi-pass membrane protein</topology>
    </subcellularLocation>
</comment>
<dbReference type="InterPro" id="IPR000276">
    <property type="entry name" value="GPCR_Rhodpsn"/>
</dbReference>
<keyword evidence="5 6" id="KW-0472">Membrane</keyword>
<dbReference type="GO" id="GO:0004930">
    <property type="term" value="F:G protein-coupled receptor activity"/>
    <property type="evidence" value="ECO:0007669"/>
    <property type="project" value="InterPro"/>
</dbReference>
<feature type="transmembrane region" description="Helical" evidence="6">
    <location>
        <begin position="225"/>
        <end position="247"/>
    </location>
</feature>
<feature type="transmembrane region" description="Helical" evidence="6">
    <location>
        <begin position="47"/>
        <end position="67"/>
    </location>
</feature>
<evidence type="ECO:0000256" key="3">
    <source>
        <dbReference type="ARBA" id="ARBA00022692"/>
    </source>
</evidence>
<comment type="caution">
    <text evidence="8">The sequence shown here is derived from an EMBL/GenBank/DDBJ whole genome shotgun (WGS) entry which is preliminary data.</text>
</comment>
<feature type="transmembrane region" description="Helical" evidence="6">
    <location>
        <begin position="170"/>
        <end position="191"/>
    </location>
</feature>
<dbReference type="Pfam" id="PF00001">
    <property type="entry name" value="7tm_1"/>
    <property type="match status" value="1"/>
</dbReference>
<gene>
    <name evidence="8" type="ORF">PMEA_00006037</name>
</gene>
<evidence type="ECO:0000256" key="1">
    <source>
        <dbReference type="ARBA" id="ARBA00004651"/>
    </source>
</evidence>
<dbReference type="CDD" id="cd00637">
    <property type="entry name" value="7tm_classA_rhodopsin-like"/>
    <property type="match status" value="1"/>
</dbReference>
<dbReference type="Proteomes" id="UP001159428">
    <property type="component" value="Unassembled WGS sequence"/>
</dbReference>
<organism evidence="8 9">
    <name type="scientific">Pocillopora meandrina</name>
    <dbReference type="NCBI Taxonomy" id="46732"/>
    <lineage>
        <taxon>Eukaryota</taxon>
        <taxon>Metazoa</taxon>
        <taxon>Cnidaria</taxon>
        <taxon>Anthozoa</taxon>
        <taxon>Hexacorallia</taxon>
        <taxon>Scleractinia</taxon>
        <taxon>Astrocoeniina</taxon>
        <taxon>Pocilloporidae</taxon>
        <taxon>Pocillopora</taxon>
    </lineage>
</organism>
<feature type="transmembrane region" description="Helical" evidence="6">
    <location>
        <begin position="6"/>
        <end position="35"/>
    </location>
</feature>
<dbReference type="AlphaFoldDB" id="A0AAU9WJ46"/>
<evidence type="ECO:0000256" key="2">
    <source>
        <dbReference type="ARBA" id="ARBA00022475"/>
    </source>
</evidence>
<dbReference type="PANTHER" id="PTHR22750">
    <property type="entry name" value="G-PROTEIN COUPLED RECEPTOR"/>
    <property type="match status" value="1"/>
</dbReference>
<evidence type="ECO:0000256" key="4">
    <source>
        <dbReference type="ARBA" id="ARBA00022989"/>
    </source>
</evidence>
<dbReference type="Gene3D" id="1.20.1070.10">
    <property type="entry name" value="Rhodopsin 7-helix transmembrane proteins"/>
    <property type="match status" value="1"/>
</dbReference>
<evidence type="ECO:0000313" key="9">
    <source>
        <dbReference type="Proteomes" id="UP001159428"/>
    </source>
</evidence>
<name>A0AAU9WJ46_9CNID</name>
<sequence>YLTNNVYDNLVAVACINFVSAITVSLSNALIVAVIAFKPQLRTCYNILLANLAWSDLLVGLLVQPLFVTSEIRHVLNLGPFCKFDTISRIGGIWIFMASFGQIVLISMERYIFIKLPLRYEEIVTKRRVTAGVITAWAVPTVLVTTMITLVSTTGESDMYSTLLTASDLLLSFIFLVYITVIICVNISIFLQARNHRRRLRCEQLPDEEAQRLCRSNKAAKTLRIILAALMFSYLPVTVFFCSASFLDDLAEPRVLYVVSSWCFTFLSLGSLFNPLIYCWR</sequence>
<feature type="non-terminal residue" evidence="8">
    <location>
        <position position="281"/>
    </location>
</feature>
<keyword evidence="9" id="KW-1185">Reference proteome</keyword>
<dbReference type="GO" id="GO:0005886">
    <property type="term" value="C:plasma membrane"/>
    <property type="evidence" value="ECO:0007669"/>
    <property type="project" value="UniProtKB-SubCell"/>
</dbReference>
<feature type="non-terminal residue" evidence="8">
    <location>
        <position position="1"/>
    </location>
</feature>
<dbReference type="EMBL" id="CALNXJ010000014">
    <property type="protein sequence ID" value="CAH3114062.1"/>
    <property type="molecule type" value="Genomic_DNA"/>
</dbReference>
<dbReference type="PROSITE" id="PS50262">
    <property type="entry name" value="G_PROTEIN_RECEP_F1_2"/>
    <property type="match status" value="1"/>
</dbReference>